<dbReference type="EMBL" id="AM085146">
    <property type="protein sequence ID" value="CAJ30186.1"/>
    <property type="molecule type" value="Genomic_DNA"/>
</dbReference>
<reference evidence="3" key="2">
    <citation type="journal article" date="2007" name="J. Bacteriol.">
        <title>Comparative genome analysis of four magnetotactic bacteria reveals a complex set of group-specific genes implicated in magnetosome biomineralization and function.</title>
        <authorList>
            <person name="Richter M."/>
            <person name="Kube M."/>
            <person name="Bazylinski D.A."/>
            <person name="Lombardot T."/>
            <person name="Gloeckner F.O."/>
            <person name="Reinhardt R."/>
            <person name="Schueler D."/>
        </authorList>
    </citation>
    <scope>NUCLEOTIDE SEQUENCE</scope>
    <source>
        <strain evidence="3">MSR-1</strain>
    </source>
</reference>
<reference evidence="2" key="1">
    <citation type="journal article" date="2005" name="J. Bacteriol.">
        <title>A hypervariable 130-kilobase genomic region of Magnetospirillum gryphiswaldense comprises a magnetosome island which undergoes frequent rearrangements during stationary growth.</title>
        <authorList>
            <person name="Ullrich S."/>
            <person name="Kube M."/>
            <person name="Schuebbe S."/>
            <person name="Reinhardt R."/>
            <person name="Schueler D."/>
        </authorList>
    </citation>
    <scope>NUCLEOTIDE SEQUENCE</scope>
    <source>
        <strain evidence="2">MSR-1</strain>
    </source>
</reference>
<dbReference type="EMBL" id="CU459003">
    <property type="protein sequence ID" value="CAM78098.1"/>
    <property type="molecule type" value="Genomic_DNA"/>
</dbReference>
<dbReference type="AlphaFoldDB" id="Q3BK56"/>
<sequence length="422" mass="45827">MLTLPSFKSIACLLIASEKKKRRLLADVLRQIGIGTVHETDTVDYASLQLRYTTIGIVIWAEDGLGYLELLKYIRHELPGRAREVPFLCITEGWNNEQLTQARNAGASGFATFPLTLRGMLKAVSGLLGDTREFIKSEAYIGPDRRRHDLPNYCGPHRRSTDVAGVRAATQADTALSQPPPRARPEPPPPGGMTGEAPSRANGTPAPPKEGSADKGLPPSSRRIQVVQEALRISQELQALLRAPSAGDAKAKVDEHFNRLMNLMGLIYGYCQDTGETSAYFKSKYSEIMGTVSQMSFGILVGGLERTVSESSRIVDGTVSAALGVSSKIFYRMSEFDNLIIMLGGYSALSVDLLELLKTGWQNVLSLAAMDDTLDELSGAASSPMTTVATKRLEVTSEALEERRSADSQDAAFKRLTQPSTS</sequence>
<name>Q3BK56_9PROT</name>
<dbReference type="RefSeq" id="WP_024080820.1">
    <property type="nucleotide sequence ID" value="NZ_CP027527.1"/>
</dbReference>
<proteinExistence type="predicted"/>
<feature type="compositionally biased region" description="Pro residues" evidence="1">
    <location>
        <begin position="178"/>
        <end position="191"/>
    </location>
</feature>
<organism evidence="2">
    <name type="scientific">Magnetospirillum gryphiswaldense</name>
    <dbReference type="NCBI Taxonomy" id="55518"/>
    <lineage>
        <taxon>Bacteria</taxon>
        <taxon>Pseudomonadati</taxon>
        <taxon>Pseudomonadota</taxon>
        <taxon>Alphaproteobacteria</taxon>
        <taxon>Rhodospirillales</taxon>
        <taxon>Rhodospirillaceae</taxon>
        <taxon>Magnetospirillum</taxon>
    </lineage>
</organism>
<evidence type="ECO:0000313" key="2">
    <source>
        <dbReference type="EMBL" id="CAJ30186.1"/>
    </source>
</evidence>
<gene>
    <name evidence="2" type="ORF">mgI589</name>
    <name evidence="3" type="ORF">MGR_4166</name>
</gene>
<evidence type="ECO:0000256" key="1">
    <source>
        <dbReference type="SAM" id="MobiDB-lite"/>
    </source>
</evidence>
<feature type="region of interest" description="Disordered" evidence="1">
    <location>
        <begin position="399"/>
        <end position="422"/>
    </location>
</feature>
<dbReference type="SUPFAM" id="SSF52172">
    <property type="entry name" value="CheY-like"/>
    <property type="match status" value="1"/>
</dbReference>
<accession>Q3BK56</accession>
<dbReference type="InterPro" id="IPR011006">
    <property type="entry name" value="CheY-like_superfamily"/>
</dbReference>
<evidence type="ECO:0000313" key="3">
    <source>
        <dbReference type="EMBL" id="CAM78098.1"/>
    </source>
</evidence>
<protein>
    <submittedName>
        <fullName evidence="2 3">Chemotaxis response regulator</fullName>
    </submittedName>
</protein>
<feature type="region of interest" description="Disordered" evidence="1">
    <location>
        <begin position="146"/>
        <end position="220"/>
    </location>
</feature>